<feature type="compositionally biased region" description="Acidic residues" evidence="2">
    <location>
        <begin position="339"/>
        <end position="355"/>
    </location>
</feature>
<evidence type="ECO:0000313" key="4">
    <source>
        <dbReference type="Proteomes" id="UP001140453"/>
    </source>
</evidence>
<evidence type="ECO:0000256" key="2">
    <source>
        <dbReference type="SAM" id="MobiDB-lite"/>
    </source>
</evidence>
<comment type="caution">
    <text evidence="3">The sequence shown here is derived from an EMBL/GenBank/DDBJ whole genome shotgun (WGS) entry which is preliminary data.</text>
</comment>
<feature type="region of interest" description="Disordered" evidence="2">
    <location>
        <begin position="99"/>
        <end position="138"/>
    </location>
</feature>
<feature type="region of interest" description="Disordered" evidence="2">
    <location>
        <begin position="1"/>
        <end position="73"/>
    </location>
</feature>
<reference evidence="3" key="1">
    <citation type="submission" date="2022-10" db="EMBL/GenBank/DDBJ databases">
        <title>Tapping the CABI collections for fungal endophytes: first genome assemblies for Collariella, Neodidymelliopsis, Ascochyta clinopodiicola, Didymella pomorum, Didymosphaeria variabile, Neocosmospora piperis and Neocucurbitaria cava.</title>
        <authorList>
            <person name="Hill R."/>
        </authorList>
    </citation>
    <scope>NUCLEOTIDE SEQUENCE</scope>
    <source>
        <strain evidence="3">IMI 355082</strain>
    </source>
</reference>
<feature type="compositionally biased region" description="Acidic residues" evidence="2">
    <location>
        <begin position="115"/>
        <end position="132"/>
    </location>
</feature>
<dbReference type="Gene3D" id="1.20.58.1070">
    <property type="match status" value="1"/>
</dbReference>
<dbReference type="Proteomes" id="UP001140453">
    <property type="component" value="Unassembled WGS sequence"/>
</dbReference>
<evidence type="ECO:0000256" key="1">
    <source>
        <dbReference type="ARBA" id="ARBA00025758"/>
    </source>
</evidence>
<feature type="compositionally biased region" description="Polar residues" evidence="2">
    <location>
        <begin position="365"/>
        <end position="380"/>
    </location>
</feature>
<evidence type="ECO:0000313" key="3">
    <source>
        <dbReference type="EMBL" id="KAJ4386788.1"/>
    </source>
</evidence>
<sequence>MAAKRDLETMLEPDGDAPSSPAPSTKRSRNSDNAGQKKSKKQQAQEAATDLTYGQRYCFPSVHDTLSNSDEDLDFEDETDALAYLQSVRHEASGIPHLLVAPKSGPQLPPACDPDSLDDRDDDDDDDEDDDQPVDRSIYATGYGDARGYYKDGAYTAAPSSSPPTPPPSHDAIDAAYFACLITQFDHLRTILHRDPPASVLATLTSAQSPHVGAFGPRSRTFAVWSSRMRETDPHPAQVAAMDKGAVLRLLRVLLGGKFLRTGVELRERTSRWIWALLARLPDRGEMDHMEVGHVRELGKRAALLMHSLMEMAALREEVELGGHDGDAGAEEWVGDVEVEPEAETEAEVEADERVDETKGRDSLENATSDPVIPPSTTAPGNEPPADEKVEVDDNDDDDVEDGEIADESEPMDLESDIESAKARLLANLDSVEGSPHSEDESGSKYGGEQSFDPVRSRMNMRATLNMILTVAGEFYGQRDLLEFRDPFHGI</sequence>
<protein>
    <recommendedName>
        <fullName evidence="5">V-snare</fullName>
    </recommendedName>
</protein>
<dbReference type="PANTHER" id="PTHR12794">
    <property type="entry name" value="GEMIN2"/>
    <property type="match status" value="1"/>
</dbReference>
<accession>A0A9W9CTW9</accession>
<dbReference type="InterPro" id="IPR035426">
    <property type="entry name" value="Gemin2/Brr1"/>
</dbReference>
<proteinExistence type="inferred from homology"/>
<dbReference type="Pfam" id="PF04938">
    <property type="entry name" value="SIP1"/>
    <property type="match status" value="1"/>
</dbReference>
<evidence type="ECO:0008006" key="5">
    <source>
        <dbReference type="Google" id="ProtNLM"/>
    </source>
</evidence>
<organism evidence="3 4">
    <name type="scientific">Gnomoniopsis smithogilvyi</name>
    <dbReference type="NCBI Taxonomy" id="1191159"/>
    <lineage>
        <taxon>Eukaryota</taxon>
        <taxon>Fungi</taxon>
        <taxon>Dikarya</taxon>
        <taxon>Ascomycota</taxon>
        <taxon>Pezizomycotina</taxon>
        <taxon>Sordariomycetes</taxon>
        <taxon>Sordariomycetidae</taxon>
        <taxon>Diaporthales</taxon>
        <taxon>Gnomoniaceae</taxon>
        <taxon>Gnomoniopsis</taxon>
    </lineage>
</organism>
<dbReference type="EMBL" id="JAPEVB010000006">
    <property type="protein sequence ID" value="KAJ4386788.1"/>
    <property type="molecule type" value="Genomic_DNA"/>
</dbReference>
<dbReference type="GO" id="GO:0005634">
    <property type="term" value="C:nucleus"/>
    <property type="evidence" value="ECO:0007669"/>
    <property type="project" value="TreeGrafter"/>
</dbReference>
<dbReference type="GO" id="GO:0032797">
    <property type="term" value="C:SMN complex"/>
    <property type="evidence" value="ECO:0007669"/>
    <property type="project" value="TreeGrafter"/>
</dbReference>
<dbReference type="GO" id="GO:0000387">
    <property type="term" value="P:spliceosomal snRNP assembly"/>
    <property type="evidence" value="ECO:0007669"/>
    <property type="project" value="InterPro"/>
</dbReference>
<gene>
    <name evidence="3" type="ORF">N0V93_009686</name>
</gene>
<name>A0A9W9CTW9_9PEZI</name>
<dbReference type="PANTHER" id="PTHR12794:SF0">
    <property type="entry name" value="GEM-ASSOCIATED PROTEIN 2"/>
    <property type="match status" value="1"/>
</dbReference>
<dbReference type="AlphaFoldDB" id="A0A9W9CTW9"/>
<feature type="compositionally biased region" description="Acidic residues" evidence="2">
    <location>
        <begin position="390"/>
        <end position="418"/>
    </location>
</feature>
<keyword evidence="4" id="KW-1185">Reference proteome</keyword>
<feature type="region of interest" description="Disordered" evidence="2">
    <location>
        <begin position="339"/>
        <end position="454"/>
    </location>
</feature>
<dbReference type="OrthoDB" id="428895at2759"/>
<comment type="similarity">
    <text evidence="1">Belongs to the gemin-2 family.</text>
</comment>